<feature type="non-terminal residue" evidence="3">
    <location>
        <position position="1"/>
    </location>
</feature>
<evidence type="ECO:0000256" key="2">
    <source>
        <dbReference type="SAM" id="Phobius"/>
    </source>
</evidence>
<dbReference type="InterPro" id="IPR052115">
    <property type="entry name" value="NEXT_complex_subunit_ZCCHC8"/>
</dbReference>
<feature type="region of interest" description="Disordered" evidence="1">
    <location>
        <begin position="154"/>
        <end position="218"/>
    </location>
</feature>
<evidence type="ECO:0000313" key="3">
    <source>
        <dbReference type="EMBL" id="JAC27307.1"/>
    </source>
</evidence>
<protein>
    <submittedName>
        <fullName evidence="3">Putative secreted mucin</fullName>
    </submittedName>
</protein>
<dbReference type="PANTHER" id="PTHR13316">
    <property type="entry name" value="ZINC FINGER, CCHC DOMAIN CONTAINING 8"/>
    <property type="match status" value="1"/>
</dbReference>
<keyword evidence="2" id="KW-0472">Membrane</keyword>
<organism evidence="3">
    <name type="scientific">Amblyomma parvum</name>
    <name type="common">South American tick</name>
    <dbReference type="NCBI Taxonomy" id="251391"/>
    <lineage>
        <taxon>Eukaryota</taxon>
        <taxon>Metazoa</taxon>
        <taxon>Ecdysozoa</taxon>
        <taxon>Arthropoda</taxon>
        <taxon>Chelicerata</taxon>
        <taxon>Arachnida</taxon>
        <taxon>Acari</taxon>
        <taxon>Parasitiformes</taxon>
        <taxon>Ixodida</taxon>
        <taxon>Ixodoidea</taxon>
        <taxon>Ixodidae</taxon>
        <taxon>Amblyomminae</taxon>
        <taxon>Amblyomma</taxon>
    </lineage>
</organism>
<dbReference type="AlphaFoldDB" id="A0A023G0J7"/>
<dbReference type="GO" id="GO:0003723">
    <property type="term" value="F:RNA binding"/>
    <property type="evidence" value="ECO:0007669"/>
    <property type="project" value="TreeGrafter"/>
</dbReference>
<dbReference type="PANTHER" id="PTHR13316:SF0">
    <property type="entry name" value="ZINC FINGER CCHC DOMAIN-CONTAINING PROTEIN 8"/>
    <property type="match status" value="1"/>
</dbReference>
<proteinExistence type="evidence at transcript level"/>
<feature type="transmembrane region" description="Helical" evidence="2">
    <location>
        <begin position="6"/>
        <end position="30"/>
    </location>
</feature>
<accession>A0A023G0J7</accession>
<dbReference type="EMBL" id="GBBL01000013">
    <property type="protein sequence ID" value="JAC27307.1"/>
    <property type="molecule type" value="mRNA"/>
</dbReference>
<keyword evidence="2" id="KW-1133">Transmembrane helix</keyword>
<feature type="compositionally biased region" description="Polar residues" evidence="1">
    <location>
        <begin position="190"/>
        <end position="204"/>
    </location>
</feature>
<reference evidence="3" key="1">
    <citation type="submission" date="2014-03" db="EMBL/GenBank/DDBJ databases">
        <title>The sialotranscriptome of Amblyomma triste, Amblyomma parvum and Amblyomma cajennense ticks, uncovered by 454-based RNA-seq.</title>
        <authorList>
            <person name="Garcia G.R."/>
            <person name="Gardinassi L.G."/>
            <person name="Ribeiro J.M."/>
            <person name="Anatrielo E."/>
            <person name="Ferreira B.R."/>
            <person name="Moreira H.N."/>
            <person name="Mafra C."/>
            <person name="Olegario M.M."/>
            <person name="Szabo P.J."/>
            <person name="Miranda-Santos I.K."/>
            <person name="Maruyama S.R."/>
        </authorList>
    </citation>
    <scope>NUCLEOTIDE SEQUENCE</scope>
    <source>
        <strain evidence="3">Araguapaz</strain>
        <tissue evidence="3">Salivary glands</tissue>
    </source>
</reference>
<dbReference type="GO" id="GO:0071013">
    <property type="term" value="C:catalytic step 2 spliceosome"/>
    <property type="evidence" value="ECO:0007669"/>
    <property type="project" value="TreeGrafter"/>
</dbReference>
<feature type="compositionally biased region" description="Polar residues" evidence="1">
    <location>
        <begin position="156"/>
        <end position="167"/>
    </location>
</feature>
<name>A0A023G0J7_AMBPA</name>
<keyword evidence="2" id="KW-0812">Transmembrane</keyword>
<sequence length="322" mass="34762">NCKPVCLNIAALSAIAFLFVSMSFVLCFFLDKSDDGAEIEEGEIKGEENQVKYDPSLLLSFPGFNTPVPDGVNDLHAEYGMPPLLQHQQLSTAEKYMKSEVLSVKSFNERQKVPAPAVKPSTDVGAVIDMNIDDGAEEKQVCFAAENTLAEVAAASNGSSTPSTQESPAPDCPNVATPRSTESDGPAQPSPASVETASPSTSEDVTPETPKKKSQDAHIGTPMFLGLHSKILTLPPRENFAKGMTDYIPFENLPGTTGRYDKLRGVLTKVRALRQKKTRKLECCCGSARLCNCAEWYAEVLLCQLTMCSKHHGPLPPQIQAS</sequence>
<evidence type="ECO:0000256" key="1">
    <source>
        <dbReference type="SAM" id="MobiDB-lite"/>
    </source>
</evidence>